<dbReference type="PANTHER" id="PTHR44757">
    <property type="entry name" value="DIGUANYLATE CYCLASE DGCP"/>
    <property type="match status" value="1"/>
</dbReference>
<gene>
    <name evidence="3" type="ORF">GGR04_004104</name>
</gene>
<dbReference type="InterPro" id="IPR043128">
    <property type="entry name" value="Rev_trsase/Diguanyl_cyclase"/>
</dbReference>
<dbReference type="PROSITE" id="PS50883">
    <property type="entry name" value="EAL"/>
    <property type="match status" value="1"/>
</dbReference>
<dbReference type="InterPro" id="IPR029787">
    <property type="entry name" value="Nucleotide_cyclase"/>
</dbReference>
<dbReference type="PANTHER" id="PTHR44757:SF2">
    <property type="entry name" value="BIOFILM ARCHITECTURE MAINTENANCE PROTEIN MBAA"/>
    <property type="match status" value="1"/>
</dbReference>
<feature type="domain" description="GGDEF" evidence="2">
    <location>
        <begin position="290"/>
        <end position="424"/>
    </location>
</feature>
<dbReference type="NCBIfam" id="TIGR00254">
    <property type="entry name" value="GGDEF"/>
    <property type="match status" value="1"/>
</dbReference>
<dbReference type="CDD" id="cd01949">
    <property type="entry name" value="GGDEF"/>
    <property type="match status" value="1"/>
</dbReference>
<reference evidence="3 4" key="1">
    <citation type="submission" date="2020-08" db="EMBL/GenBank/DDBJ databases">
        <title>Genomic Encyclopedia of Type Strains, Phase IV (KMG-IV): sequencing the most valuable type-strain genomes for metagenomic binning, comparative biology and taxonomic classification.</title>
        <authorList>
            <person name="Goeker M."/>
        </authorList>
    </citation>
    <scope>NUCLEOTIDE SEQUENCE [LARGE SCALE GENOMIC DNA]</scope>
    <source>
        <strain evidence="3 4">DSM 102238</strain>
    </source>
</reference>
<feature type="domain" description="EAL" evidence="1">
    <location>
        <begin position="433"/>
        <end position="684"/>
    </location>
</feature>
<dbReference type="Pfam" id="PF13188">
    <property type="entry name" value="PAS_8"/>
    <property type="match status" value="1"/>
</dbReference>
<dbReference type="Gene3D" id="3.30.450.20">
    <property type="entry name" value="PAS domain"/>
    <property type="match status" value="2"/>
</dbReference>
<sequence>MSEPCRLSDQPNSALEPLSFQKIFDMLPVGAMTCNLDTFEIDYANPYSIELLHSIRETLGIDPNEIVGTSIDVFHKNPLHQRSLLSKSENLPHKARIRFGEEWLDLHIHPLPDSTGRISRALLVWAIATAEVAKAREEYRLLRMIDNMPVAVMTVDPVSFAITYLNETSKRTLGQIETLLPIKPSELLGASIDVFHKNPAHQRGLLSDPANLPHRAKIKLGPEVLDLQVSSVTATDGTYLGPMLTWSVITQQVAAEARIHQLAHFDTLTGLANRNTFREHLEASLLKPAAQVALLFIDLDGFKFVNDSNGHLVGDKLLRRVADRLRLHCDASNVLVGRLGGDEFAISIEGGDVAEASRLSQALIREIVEPYQIEADRRLSIGASIGIAVSPDHGTTSEMLLSRADMALYAAKAAGKKTFRVFSPDLEKRLHERVRLEAKLRQALGAMDGLFLFYQPIIDIATGHTTAREALIRWHHGARGWIPPSEFIPMAEDSGLIDQLGIWVLGQACREAATWTDGARVAVNVSAKQLGKGVLAHHVLEALVSSGLEPGRLEIEVTESALLSNELDCLSDLRRVRDLGVRVALDDFGTGFSSLAHLRSFPFDKIKIDGSFVRDAVHRADCAAIVGVLADLGNRLGVTTVAEGVETQAHLDLVTAEGCTEVQGYLLGRPVPSPADAEAVARLNARPSADGKAKAS</sequence>
<dbReference type="EMBL" id="JACIEK010000016">
    <property type="protein sequence ID" value="MBB4000228.1"/>
    <property type="molecule type" value="Genomic_DNA"/>
</dbReference>
<dbReference type="Proteomes" id="UP000542776">
    <property type="component" value="Unassembled WGS sequence"/>
</dbReference>
<evidence type="ECO:0000313" key="3">
    <source>
        <dbReference type="EMBL" id="MBB4000228.1"/>
    </source>
</evidence>
<dbReference type="InterPro" id="IPR001633">
    <property type="entry name" value="EAL_dom"/>
</dbReference>
<evidence type="ECO:0000259" key="1">
    <source>
        <dbReference type="PROSITE" id="PS50883"/>
    </source>
</evidence>
<dbReference type="InterPro" id="IPR052155">
    <property type="entry name" value="Biofilm_reg_signaling"/>
</dbReference>
<organism evidence="3 4">
    <name type="scientific">Aureimonas pseudogalii</name>
    <dbReference type="NCBI Taxonomy" id="1744844"/>
    <lineage>
        <taxon>Bacteria</taxon>
        <taxon>Pseudomonadati</taxon>
        <taxon>Pseudomonadota</taxon>
        <taxon>Alphaproteobacteria</taxon>
        <taxon>Hyphomicrobiales</taxon>
        <taxon>Aurantimonadaceae</taxon>
        <taxon>Aureimonas</taxon>
    </lineage>
</organism>
<dbReference type="Gene3D" id="3.30.70.270">
    <property type="match status" value="1"/>
</dbReference>
<keyword evidence="4" id="KW-1185">Reference proteome</keyword>
<dbReference type="SUPFAM" id="SSF55073">
    <property type="entry name" value="Nucleotide cyclase"/>
    <property type="match status" value="1"/>
</dbReference>
<dbReference type="InterPro" id="IPR000160">
    <property type="entry name" value="GGDEF_dom"/>
</dbReference>
<evidence type="ECO:0000313" key="4">
    <source>
        <dbReference type="Proteomes" id="UP000542776"/>
    </source>
</evidence>
<dbReference type="Pfam" id="PF00563">
    <property type="entry name" value="EAL"/>
    <property type="match status" value="1"/>
</dbReference>
<dbReference type="SUPFAM" id="SSF141868">
    <property type="entry name" value="EAL domain-like"/>
    <property type="match status" value="1"/>
</dbReference>
<dbReference type="SMART" id="SM00052">
    <property type="entry name" value="EAL"/>
    <property type="match status" value="1"/>
</dbReference>
<dbReference type="Pfam" id="PF00990">
    <property type="entry name" value="GGDEF"/>
    <property type="match status" value="1"/>
</dbReference>
<comment type="caution">
    <text evidence="3">The sequence shown here is derived from an EMBL/GenBank/DDBJ whole genome shotgun (WGS) entry which is preliminary data.</text>
</comment>
<protein>
    <submittedName>
        <fullName evidence="3">Diguanylate cyclase (GGDEF)-like protein</fullName>
    </submittedName>
</protein>
<dbReference type="SMART" id="SM00267">
    <property type="entry name" value="GGDEF"/>
    <property type="match status" value="1"/>
</dbReference>
<dbReference type="RefSeq" id="WP_183201901.1">
    <property type="nucleotide sequence ID" value="NZ_JACIEK010000016.1"/>
</dbReference>
<name>A0A7W6MLW7_9HYPH</name>
<dbReference type="InterPro" id="IPR035919">
    <property type="entry name" value="EAL_sf"/>
</dbReference>
<evidence type="ECO:0000259" key="2">
    <source>
        <dbReference type="PROSITE" id="PS50887"/>
    </source>
</evidence>
<accession>A0A7W6MLW7</accession>
<dbReference type="Gene3D" id="3.20.20.450">
    <property type="entry name" value="EAL domain"/>
    <property type="match status" value="1"/>
</dbReference>
<proteinExistence type="predicted"/>
<dbReference type="InterPro" id="IPR000014">
    <property type="entry name" value="PAS"/>
</dbReference>
<dbReference type="AlphaFoldDB" id="A0A7W6MLW7"/>
<dbReference type="PROSITE" id="PS50887">
    <property type="entry name" value="GGDEF"/>
    <property type="match status" value="1"/>
</dbReference>
<dbReference type="CDD" id="cd01948">
    <property type="entry name" value="EAL"/>
    <property type="match status" value="1"/>
</dbReference>